<feature type="region of interest" description="Disordered" evidence="1">
    <location>
        <begin position="1"/>
        <end position="76"/>
    </location>
</feature>
<keyword evidence="4" id="KW-1185">Reference proteome</keyword>
<evidence type="ECO:0000313" key="2">
    <source>
        <dbReference type="EMBL" id="RZF37327.1"/>
    </source>
</evidence>
<feature type="compositionally biased region" description="Basic residues" evidence="1">
    <location>
        <begin position="1"/>
        <end position="11"/>
    </location>
</feature>
<evidence type="ECO:0000313" key="4">
    <source>
        <dbReference type="Proteomes" id="UP000291343"/>
    </source>
</evidence>
<reference evidence="2" key="2">
    <citation type="submission" date="2019-02" db="EMBL/GenBank/DDBJ databases">
        <authorList>
            <person name="Zhu J."/>
            <person name="Jiang F."/>
            <person name="Wang X."/>
            <person name="Yang P."/>
            <person name="Bao Y."/>
            <person name="Zhao W."/>
            <person name="Wang W."/>
            <person name="Lu H."/>
            <person name="Wang Q."/>
            <person name="Cui N."/>
            <person name="Li J."/>
            <person name="Chen X."/>
            <person name="Luo L."/>
            <person name="Yu J."/>
            <person name="Kang L."/>
            <person name="Cui F."/>
        </authorList>
    </citation>
    <scope>NUCLEOTIDE SEQUENCE</scope>
    <source>
        <strain evidence="2">Lst14</strain>
        <tissue evidence="2">Whole body</tissue>
    </source>
</reference>
<dbReference type="EMBL" id="QKKF02024683">
    <property type="protein sequence ID" value="RZF37327.1"/>
    <property type="molecule type" value="Genomic_DNA"/>
</dbReference>
<organism evidence="2 4">
    <name type="scientific">Laodelphax striatellus</name>
    <name type="common">Small brown planthopper</name>
    <name type="synonym">Delphax striatella</name>
    <dbReference type="NCBI Taxonomy" id="195883"/>
    <lineage>
        <taxon>Eukaryota</taxon>
        <taxon>Metazoa</taxon>
        <taxon>Ecdysozoa</taxon>
        <taxon>Arthropoda</taxon>
        <taxon>Hexapoda</taxon>
        <taxon>Insecta</taxon>
        <taxon>Pterygota</taxon>
        <taxon>Neoptera</taxon>
        <taxon>Paraneoptera</taxon>
        <taxon>Hemiptera</taxon>
        <taxon>Auchenorrhyncha</taxon>
        <taxon>Fulgoroidea</taxon>
        <taxon>Delphacidae</taxon>
        <taxon>Criomorphinae</taxon>
        <taxon>Laodelphax</taxon>
    </lineage>
</organism>
<name>A0A482WUQ2_LAOST</name>
<feature type="compositionally biased region" description="Gly residues" evidence="1">
    <location>
        <begin position="67"/>
        <end position="76"/>
    </location>
</feature>
<dbReference type="Proteomes" id="UP000291343">
    <property type="component" value="Unassembled WGS sequence"/>
</dbReference>
<protein>
    <submittedName>
        <fullName evidence="2">Uncharacterized protein</fullName>
    </submittedName>
</protein>
<evidence type="ECO:0000313" key="3">
    <source>
        <dbReference type="EMBL" id="RZF47663.1"/>
    </source>
</evidence>
<gene>
    <name evidence="2" type="ORF">LSTR_LSTR011076</name>
    <name evidence="3" type="ORF">LSTR_LSTR016276</name>
</gene>
<dbReference type="EMBL" id="QKKF02003528">
    <property type="protein sequence ID" value="RZF47663.1"/>
    <property type="molecule type" value="Genomic_DNA"/>
</dbReference>
<proteinExistence type="predicted"/>
<sequence length="76" mass="8391">MRLVSKKRRRTGVPESSARLPPSTRTSVHREPSSEIAGTVRRATFEQNLVRPGRPGGKVRVEWRKLAGGGGGKRSR</sequence>
<comment type="caution">
    <text evidence="2">The sequence shown here is derived from an EMBL/GenBank/DDBJ whole genome shotgun (WGS) entry which is preliminary data.</text>
</comment>
<dbReference type="AlphaFoldDB" id="A0A482WUQ2"/>
<accession>A0A482WUQ2</accession>
<dbReference type="InParanoid" id="A0A482WUQ2"/>
<evidence type="ECO:0000256" key="1">
    <source>
        <dbReference type="SAM" id="MobiDB-lite"/>
    </source>
</evidence>
<reference evidence="2 4" key="1">
    <citation type="journal article" date="2017" name="Gigascience">
        <title>Genome sequence of the small brown planthopper, Laodelphax striatellus.</title>
        <authorList>
            <person name="Zhu J."/>
            <person name="Jiang F."/>
            <person name="Wang X."/>
            <person name="Yang P."/>
            <person name="Bao Y."/>
            <person name="Zhao W."/>
            <person name="Wang W."/>
            <person name="Lu H."/>
            <person name="Wang Q."/>
            <person name="Cui N."/>
            <person name="Li J."/>
            <person name="Chen X."/>
            <person name="Luo L."/>
            <person name="Yu J."/>
            <person name="Kang L."/>
            <person name="Cui F."/>
        </authorList>
    </citation>
    <scope>NUCLEOTIDE SEQUENCE [LARGE SCALE GENOMIC DNA]</scope>
    <source>
        <strain evidence="2">Lst14</strain>
        <tissue evidence="2">Whole body</tissue>
    </source>
</reference>